<evidence type="ECO:0000256" key="2">
    <source>
        <dbReference type="ARBA" id="ARBA00023125"/>
    </source>
</evidence>
<protein>
    <submittedName>
        <fullName evidence="6">TetR/AcrR family transcriptional regulator</fullName>
    </submittedName>
</protein>
<evidence type="ECO:0000259" key="5">
    <source>
        <dbReference type="PROSITE" id="PS50977"/>
    </source>
</evidence>
<dbReference type="GO" id="GO:0000976">
    <property type="term" value="F:transcription cis-regulatory region binding"/>
    <property type="evidence" value="ECO:0007669"/>
    <property type="project" value="TreeGrafter"/>
</dbReference>
<dbReference type="SUPFAM" id="SSF46689">
    <property type="entry name" value="Homeodomain-like"/>
    <property type="match status" value="1"/>
</dbReference>
<accession>A0A7Y6M1H9</accession>
<evidence type="ECO:0000256" key="3">
    <source>
        <dbReference type="ARBA" id="ARBA00023163"/>
    </source>
</evidence>
<dbReference type="InterPro" id="IPR001647">
    <property type="entry name" value="HTH_TetR"/>
</dbReference>
<dbReference type="RefSeq" id="WP_175589089.1">
    <property type="nucleotide sequence ID" value="NZ_JABWGN010000003.1"/>
</dbReference>
<dbReference type="Proteomes" id="UP000586042">
    <property type="component" value="Unassembled WGS sequence"/>
</dbReference>
<dbReference type="EMBL" id="JABWGN010000003">
    <property type="protein sequence ID" value="NUW31653.1"/>
    <property type="molecule type" value="Genomic_DNA"/>
</dbReference>
<keyword evidence="2 4" id="KW-0238">DNA-binding</keyword>
<dbReference type="InterPro" id="IPR050109">
    <property type="entry name" value="HTH-type_TetR-like_transc_reg"/>
</dbReference>
<dbReference type="InterPro" id="IPR049445">
    <property type="entry name" value="TetR_SbtR-like_C"/>
</dbReference>
<gene>
    <name evidence="6" type="ORF">HTZ77_09460</name>
</gene>
<proteinExistence type="predicted"/>
<dbReference type="PANTHER" id="PTHR30055:SF234">
    <property type="entry name" value="HTH-TYPE TRANSCRIPTIONAL REGULATOR BETI"/>
    <property type="match status" value="1"/>
</dbReference>
<dbReference type="PROSITE" id="PS50977">
    <property type="entry name" value="HTH_TETR_2"/>
    <property type="match status" value="1"/>
</dbReference>
<evidence type="ECO:0000313" key="6">
    <source>
        <dbReference type="EMBL" id="NUW31653.1"/>
    </source>
</evidence>
<dbReference type="InterPro" id="IPR036271">
    <property type="entry name" value="Tet_transcr_reg_TetR-rel_C_sf"/>
</dbReference>
<dbReference type="AlphaFoldDB" id="A0A7Y6M1H9"/>
<keyword evidence="1" id="KW-0805">Transcription regulation</keyword>
<name>A0A7Y6M1H9_9ACTN</name>
<dbReference type="InterPro" id="IPR009057">
    <property type="entry name" value="Homeodomain-like_sf"/>
</dbReference>
<dbReference type="SUPFAM" id="SSF48498">
    <property type="entry name" value="Tetracyclin repressor-like, C-terminal domain"/>
    <property type="match status" value="1"/>
</dbReference>
<comment type="caution">
    <text evidence="6">The sequence shown here is derived from an EMBL/GenBank/DDBJ whole genome shotgun (WGS) entry which is preliminary data.</text>
</comment>
<evidence type="ECO:0000256" key="1">
    <source>
        <dbReference type="ARBA" id="ARBA00023015"/>
    </source>
</evidence>
<evidence type="ECO:0000256" key="4">
    <source>
        <dbReference type="PROSITE-ProRule" id="PRU00335"/>
    </source>
</evidence>
<organism evidence="6 7">
    <name type="scientific">Nonomuraea montanisoli</name>
    <dbReference type="NCBI Taxonomy" id="2741721"/>
    <lineage>
        <taxon>Bacteria</taxon>
        <taxon>Bacillati</taxon>
        <taxon>Actinomycetota</taxon>
        <taxon>Actinomycetes</taxon>
        <taxon>Streptosporangiales</taxon>
        <taxon>Streptosporangiaceae</taxon>
        <taxon>Nonomuraea</taxon>
    </lineage>
</organism>
<evidence type="ECO:0000313" key="7">
    <source>
        <dbReference type="Proteomes" id="UP000586042"/>
    </source>
</evidence>
<dbReference type="Pfam" id="PF21597">
    <property type="entry name" value="TetR_C_43"/>
    <property type="match status" value="1"/>
</dbReference>
<sequence length="188" mass="20232">MSTPPPRRKPRTDAERNRARVLEAARALFAEHGQDVQMAEVARVAEVGIGTLYRHFPTRQALIEAAAESRSGELLDHARARCLGEADPARALALFVEHVGEVLAADRGMSQAIEAVVGTTEPQGRTGEALRDVAGELVERGRAAGAFRADATTSDVNMIVCGLASVIRNEAGDWRRFAEIALAGLRPR</sequence>
<dbReference type="Gene3D" id="1.10.357.10">
    <property type="entry name" value="Tetracycline Repressor, domain 2"/>
    <property type="match status" value="1"/>
</dbReference>
<keyword evidence="7" id="KW-1185">Reference proteome</keyword>
<feature type="domain" description="HTH tetR-type" evidence="5">
    <location>
        <begin position="15"/>
        <end position="74"/>
    </location>
</feature>
<dbReference type="GO" id="GO:0003700">
    <property type="term" value="F:DNA-binding transcription factor activity"/>
    <property type="evidence" value="ECO:0007669"/>
    <property type="project" value="TreeGrafter"/>
</dbReference>
<dbReference type="PANTHER" id="PTHR30055">
    <property type="entry name" value="HTH-TYPE TRANSCRIPTIONAL REGULATOR RUTR"/>
    <property type="match status" value="1"/>
</dbReference>
<keyword evidence="3" id="KW-0804">Transcription</keyword>
<dbReference type="Pfam" id="PF00440">
    <property type="entry name" value="TetR_N"/>
    <property type="match status" value="1"/>
</dbReference>
<dbReference type="PRINTS" id="PR00455">
    <property type="entry name" value="HTHTETR"/>
</dbReference>
<reference evidence="6 7" key="1">
    <citation type="submission" date="2020-06" db="EMBL/GenBank/DDBJ databases">
        <title>Nonomuraea sp. SMC257, a novel actinomycete isolated from soil.</title>
        <authorList>
            <person name="Chanama M."/>
        </authorList>
    </citation>
    <scope>NUCLEOTIDE SEQUENCE [LARGE SCALE GENOMIC DNA]</scope>
    <source>
        <strain evidence="6 7">SMC257</strain>
    </source>
</reference>
<feature type="DNA-binding region" description="H-T-H motif" evidence="4">
    <location>
        <begin position="37"/>
        <end position="56"/>
    </location>
</feature>